<evidence type="ECO:0008006" key="6">
    <source>
        <dbReference type="Google" id="ProtNLM"/>
    </source>
</evidence>
<dbReference type="Proteomes" id="UP000396862">
    <property type="component" value="Unassembled WGS sequence"/>
</dbReference>
<keyword evidence="5" id="KW-1185">Reference proteome</keyword>
<evidence type="ECO:0000256" key="1">
    <source>
        <dbReference type="SAM" id="Coils"/>
    </source>
</evidence>
<evidence type="ECO:0000313" key="2">
    <source>
        <dbReference type="EMBL" id="GET23121.1"/>
    </source>
</evidence>
<dbReference type="RefSeq" id="WP_106543910.1">
    <property type="nucleotide sequence ID" value="NZ_BLAU01000001.1"/>
</dbReference>
<dbReference type="Proteomes" id="UP000240621">
    <property type="component" value="Unassembled WGS sequence"/>
</dbReference>
<dbReference type="OrthoDB" id="5379188at2"/>
<reference evidence="3 4" key="1">
    <citation type="submission" date="2018-03" db="EMBL/GenBank/DDBJ databases">
        <title>Genomic Encyclopedia of Archaeal and Bacterial Type Strains, Phase II (KMG-II): from individual species to whole genera.</title>
        <authorList>
            <person name="Goeker M."/>
        </authorList>
    </citation>
    <scope>NUCLEOTIDE SEQUENCE [LARGE SCALE GENOMIC DNA]</scope>
    <source>
        <strain evidence="3 4">DSM 27267</strain>
    </source>
</reference>
<organism evidence="3 4">
    <name type="scientific">Prolixibacter denitrificans</name>
    <dbReference type="NCBI Taxonomy" id="1541063"/>
    <lineage>
        <taxon>Bacteria</taxon>
        <taxon>Pseudomonadati</taxon>
        <taxon>Bacteroidota</taxon>
        <taxon>Bacteroidia</taxon>
        <taxon>Marinilabiliales</taxon>
        <taxon>Prolixibacteraceae</taxon>
        <taxon>Prolixibacter</taxon>
    </lineage>
</organism>
<reference evidence="2 5" key="2">
    <citation type="submission" date="2019-10" db="EMBL/GenBank/DDBJ databases">
        <title>Prolixibacter strains distinguished by the presence of nitrate reductase genes were adept at nitrate-dependent anaerobic corrosion of metallic iron and carbon steel.</title>
        <authorList>
            <person name="Iino T."/>
            <person name="Shono N."/>
            <person name="Ito K."/>
            <person name="Nakamura R."/>
            <person name="Sueoka K."/>
            <person name="Harayama S."/>
            <person name="Ohkuma M."/>
        </authorList>
    </citation>
    <scope>NUCLEOTIDE SEQUENCE [LARGE SCALE GENOMIC DNA]</scope>
    <source>
        <strain evidence="2 5">MIC1-1</strain>
    </source>
</reference>
<evidence type="ECO:0000313" key="5">
    <source>
        <dbReference type="Proteomes" id="UP000396862"/>
    </source>
</evidence>
<dbReference type="CDD" id="cd00085">
    <property type="entry name" value="HNHc"/>
    <property type="match status" value="1"/>
</dbReference>
<keyword evidence="1" id="KW-0175">Coiled coil</keyword>
<protein>
    <recommendedName>
        <fullName evidence="6">HNH endonuclease</fullName>
    </recommendedName>
</protein>
<dbReference type="EMBL" id="PYGC01000018">
    <property type="protein sequence ID" value="PSK80311.1"/>
    <property type="molecule type" value="Genomic_DNA"/>
</dbReference>
<proteinExistence type="predicted"/>
<dbReference type="AlphaFoldDB" id="A0A2P8C5S3"/>
<dbReference type="InterPro" id="IPR003615">
    <property type="entry name" value="HNH_nuc"/>
</dbReference>
<evidence type="ECO:0000313" key="4">
    <source>
        <dbReference type="Proteomes" id="UP000240621"/>
    </source>
</evidence>
<feature type="coiled-coil region" evidence="1">
    <location>
        <begin position="562"/>
        <end position="614"/>
    </location>
</feature>
<evidence type="ECO:0000313" key="3">
    <source>
        <dbReference type="EMBL" id="PSK80311.1"/>
    </source>
</evidence>
<gene>
    <name evidence="3" type="ORF">CLV93_11814</name>
    <name evidence="2" type="ORF">JCM18694_33670</name>
</gene>
<name>A0A2P8C5S3_9BACT</name>
<accession>A0A2P8C5S3</accession>
<sequence length="620" mass="72790">MSRKAPTTATLRKLFGLSGNQCAYPQCNNSLIEDDVVIGEICHIEAAEELGTRFNKNSSDEERRHFSNLILLCPICHKKIDADDGKYTVNLLKKWKREHEQRFTQDNFQVSDKVIKKSIERFMEQNNKNEGLGSQFNNQGDGITINSQIGVQNIFKKDSQDEPIIEYGDEYRKVMVEFKRELDLVIKNSTPIDERTINYRNNVLERKKSKVYSVPIKLLRYRKENGRIKSEVKSYERTHNCTIDEIKDQAILKDFLLKNDKGQTERLKTLLDSEGQREPAVVTCDGFLINGNRRRAAFEELWEHNHQDSRFASMNVVILDERVELIEIERIENRYQLQDEGKSEYSGLNRALSIRDKIENGYTLEAQLKDDPLYRGKNQKELNKVVKEYVTNYLNPLECVDEYLRYFDNEGLYDLVSESIGSSEGRWQAFIDYSKFYFNVLCNDRQRRKARIAKEDIGKIKDVAFKLIRKRELGDLGSLYTVIRNLKKYVSNSDAKKNLFNIVKDVDIKIPAELKINTKSKEEITKRDEDKVWGNHFKHEILSNLHKAHRVVYLKDEHDRPLDLLNQALKKLEHDNLDIKNITIDDINEAIEVVTRVRDKAEELRAEMDKYRFQLKKWNK</sequence>
<dbReference type="EMBL" id="BLAU01000001">
    <property type="protein sequence ID" value="GET23121.1"/>
    <property type="molecule type" value="Genomic_DNA"/>
</dbReference>
<comment type="caution">
    <text evidence="3">The sequence shown here is derived from an EMBL/GenBank/DDBJ whole genome shotgun (WGS) entry which is preliminary data.</text>
</comment>